<dbReference type="SUPFAM" id="SSF55144">
    <property type="entry name" value="LigT-like"/>
    <property type="match status" value="1"/>
</dbReference>
<name>A0A9X3LEH4_9BACL</name>
<accession>A0A9X3LEH4</accession>
<dbReference type="Proteomes" id="UP001152173">
    <property type="component" value="Unassembled WGS sequence"/>
</dbReference>
<keyword evidence="1" id="KW-0436">Ligase</keyword>
<dbReference type="GO" id="GO:0016874">
    <property type="term" value="F:ligase activity"/>
    <property type="evidence" value="ECO:0007669"/>
    <property type="project" value="UniProtKB-KW"/>
</dbReference>
<protein>
    <submittedName>
        <fullName evidence="1">2'-5' RNA ligase family protein</fullName>
    </submittedName>
</protein>
<organism evidence="1 2">
    <name type="scientific">Paenisporosarcina quisquiliarum</name>
    <dbReference type="NCBI Taxonomy" id="365346"/>
    <lineage>
        <taxon>Bacteria</taxon>
        <taxon>Bacillati</taxon>
        <taxon>Bacillota</taxon>
        <taxon>Bacilli</taxon>
        <taxon>Bacillales</taxon>
        <taxon>Caryophanaceae</taxon>
        <taxon>Paenisporosarcina</taxon>
    </lineage>
</organism>
<dbReference type="RefSeq" id="WP_269925625.1">
    <property type="nucleotide sequence ID" value="NZ_JAMKBJ010000003.1"/>
</dbReference>
<dbReference type="Pfam" id="PF13563">
    <property type="entry name" value="2_5_RNA_ligase2"/>
    <property type="match status" value="1"/>
</dbReference>
<dbReference type="AlphaFoldDB" id="A0A9X3LEH4"/>
<dbReference type="Gene3D" id="3.90.1140.10">
    <property type="entry name" value="Cyclic phosphodiesterase"/>
    <property type="match status" value="1"/>
</dbReference>
<dbReference type="EMBL" id="JAMKBJ010000003">
    <property type="protein sequence ID" value="MCZ8536525.1"/>
    <property type="molecule type" value="Genomic_DNA"/>
</dbReference>
<dbReference type="PANTHER" id="PTHR36039:SF2">
    <property type="entry name" value="RNA LIGASE_CYCLIC NUCLEOTIDE PHOSPHODIESTERASE FAMILY PROTEIN"/>
    <property type="match status" value="1"/>
</dbReference>
<gene>
    <name evidence="1" type="ORF">M9R32_04935</name>
</gene>
<proteinExistence type="predicted"/>
<comment type="caution">
    <text evidence="1">The sequence shown here is derived from an EMBL/GenBank/DDBJ whole genome shotgun (WGS) entry which is preliminary data.</text>
</comment>
<evidence type="ECO:0000313" key="1">
    <source>
        <dbReference type="EMBL" id="MCZ8536525.1"/>
    </source>
</evidence>
<dbReference type="InterPro" id="IPR009097">
    <property type="entry name" value="Cyclic_Pdiesterase"/>
</dbReference>
<reference evidence="1" key="1">
    <citation type="submission" date="2022-05" db="EMBL/GenBank/DDBJ databases">
        <authorList>
            <person name="Colautti A."/>
            <person name="Iacumin L."/>
        </authorList>
    </citation>
    <scope>NUCLEOTIDE SEQUENCE</scope>
    <source>
        <strain evidence="1">SK 55</strain>
    </source>
</reference>
<evidence type="ECO:0000313" key="2">
    <source>
        <dbReference type="Proteomes" id="UP001152173"/>
    </source>
</evidence>
<keyword evidence="2" id="KW-1185">Reference proteome</keyword>
<dbReference type="PANTHER" id="PTHR36039">
    <property type="match status" value="1"/>
</dbReference>
<sequence length="174" mass="19889">MQVLVLRFDYKLSTKLEHDSKDLHLASSRGNETPLPPHLSLFSFEQINPVTLSEQVKSWVEQQKTLDISFSSLGFFKQNGTFFAAPVVTKELVTFHRELYSLISHLHTNEISPYLPGKWVPHSTLINRVPLTTWGPLFQRASLAFEPQTGKAVAVECWSIVNGRAQTEWTYFLK</sequence>